<reference evidence="3" key="4">
    <citation type="submission" date="2019-03" db="UniProtKB">
        <authorList>
            <consortium name="EnsemblPlants"/>
        </authorList>
    </citation>
    <scope>IDENTIFICATION</scope>
</reference>
<accession>A0A452YLW6</accession>
<dbReference type="Pfam" id="PF02519">
    <property type="entry name" value="Auxin_inducible"/>
    <property type="match status" value="1"/>
</dbReference>
<dbReference type="InterPro" id="IPR003676">
    <property type="entry name" value="SAUR_fam"/>
</dbReference>
<organism evidence="3 4">
    <name type="scientific">Aegilops tauschii subsp. strangulata</name>
    <name type="common">Goatgrass</name>
    <dbReference type="NCBI Taxonomy" id="200361"/>
    <lineage>
        <taxon>Eukaryota</taxon>
        <taxon>Viridiplantae</taxon>
        <taxon>Streptophyta</taxon>
        <taxon>Embryophyta</taxon>
        <taxon>Tracheophyta</taxon>
        <taxon>Spermatophyta</taxon>
        <taxon>Magnoliopsida</taxon>
        <taxon>Liliopsida</taxon>
        <taxon>Poales</taxon>
        <taxon>Poaceae</taxon>
        <taxon>BOP clade</taxon>
        <taxon>Pooideae</taxon>
        <taxon>Triticodae</taxon>
        <taxon>Triticeae</taxon>
        <taxon>Triticinae</taxon>
        <taxon>Aegilops</taxon>
    </lineage>
</organism>
<protein>
    <recommendedName>
        <fullName evidence="5">Auxin-responsive protein SAUR32</fullName>
    </recommendedName>
</protein>
<feature type="region of interest" description="Disordered" evidence="2">
    <location>
        <begin position="1"/>
        <end position="35"/>
    </location>
</feature>
<reference evidence="3" key="5">
    <citation type="journal article" date="2021" name="G3 (Bethesda)">
        <title>Aegilops tauschii genome assembly Aet v5.0 features greater sequence contiguity and improved annotation.</title>
        <authorList>
            <person name="Wang L."/>
            <person name="Zhu T."/>
            <person name="Rodriguez J.C."/>
            <person name="Deal K.R."/>
            <person name="Dubcovsky J."/>
            <person name="McGuire P.E."/>
            <person name="Lux T."/>
            <person name="Spannagl M."/>
            <person name="Mayer K.F.X."/>
            <person name="Baldrich P."/>
            <person name="Meyers B.C."/>
            <person name="Huo N."/>
            <person name="Gu Y.Q."/>
            <person name="Zhou H."/>
            <person name="Devos K.M."/>
            <person name="Bennetzen J.L."/>
            <person name="Unver T."/>
            <person name="Budak H."/>
            <person name="Gulick P.J."/>
            <person name="Galiba G."/>
            <person name="Kalapos B."/>
            <person name="Nelson D.R."/>
            <person name="Li P."/>
            <person name="You F.M."/>
            <person name="Luo M.C."/>
            <person name="Dvorak J."/>
        </authorList>
    </citation>
    <scope>NUCLEOTIDE SEQUENCE [LARGE SCALE GENOMIC DNA]</scope>
    <source>
        <strain evidence="3">cv. AL8/78</strain>
    </source>
</reference>
<dbReference type="PANTHER" id="PTHR31374">
    <property type="entry name" value="AUXIN-INDUCED PROTEIN-LIKE-RELATED"/>
    <property type="match status" value="1"/>
</dbReference>
<proteinExistence type="inferred from homology"/>
<dbReference type="PANTHER" id="PTHR31374:SF167">
    <property type="entry name" value="OS10G0510500 PROTEIN"/>
    <property type="match status" value="1"/>
</dbReference>
<comment type="similarity">
    <text evidence="1">Belongs to the ARG7 family.</text>
</comment>
<dbReference type="GO" id="GO:0009733">
    <property type="term" value="P:response to auxin"/>
    <property type="evidence" value="ECO:0007669"/>
    <property type="project" value="InterPro"/>
</dbReference>
<sequence length="242" mass="26924">HQVTNPAPHLTAPGAAIKSGAPSPPNLPSSSSPTTTYDLLLTRKKRRKQARWSRNHVQRAHLPPRLLPHRLPPRHLQLRPLALLFLTPNPSSRLSSSAVRSPSPVSSFLATARRLVRSSPPMHLRQQQQQHHRAEMVAPKGCVTVRVGAEGEEQRRFAVPLDHLKHPLFGALLDEAEREYGFRHQGAIAIPCRVDRFVHVERLIDRDLGAHGHQLVDLDCGAATAHGHGHLHLPRFVGCFRA</sequence>
<name>A0A452YLW6_AEGTS</name>
<dbReference type="Proteomes" id="UP000015105">
    <property type="component" value="Chromosome 1D"/>
</dbReference>
<evidence type="ECO:0000313" key="4">
    <source>
        <dbReference type="Proteomes" id="UP000015105"/>
    </source>
</evidence>
<evidence type="ECO:0000256" key="1">
    <source>
        <dbReference type="ARBA" id="ARBA00006974"/>
    </source>
</evidence>
<reference evidence="4" key="2">
    <citation type="journal article" date="2017" name="Nat. Plants">
        <title>The Aegilops tauschii genome reveals multiple impacts of transposons.</title>
        <authorList>
            <person name="Zhao G."/>
            <person name="Zou C."/>
            <person name="Li K."/>
            <person name="Wang K."/>
            <person name="Li T."/>
            <person name="Gao L."/>
            <person name="Zhang X."/>
            <person name="Wang H."/>
            <person name="Yang Z."/>
            <person name="Liu X."/>
            <person name="Jiang W."/>
            <person name="Mao L."/>
            <person name="Kong X."/>
            <person name="Jiao Y."/>
            <person name="Jia J."/>
        </authorList>
    </citation>
    <scope>NUCLEOTIDE SEQUENCE [LARGE SCALE GENOMIC DNA]</scope>
    <source>
        <strain evidence="4">cv. AL8/78</strain>
    </source>
</reference>
<dbReference type="EnsemblPlants" id="AET1Gv20462400.1">
    <property type="protein sequence ID" value="AET1Gv20462400.1"/>
    <property type="gene ID" value="AET1Gv20462400"/>
</dbReference>
<dbReference type="AlphaFoldDB" id="A0A452YLW6"/>
<reference evidence="3" key="3">
    <citation type="journal article" date="2017" name="Nature">
        <title>Genome sequence of the progenitor of the wheat D genome Aegilops tauschii.</title>
        <authorList>
            <person name="Luo M.C."/>
            <person name="Gu Y.Q."/>
            <person name="Puiu D."/>
            <person name="Wang H."/>
            <person name="Twardziok S.O."/>
            <person name="Deal K.R."/>
            <person name="Huo N."/>
            <person name="Zhu T."/>
            <person name="Wang L."/>
            <person name="Wang Y."/>
            <person name="McGuire P.E."/>
            <person name="Liu S."/>
            <person name="Long H."/>
            <person name="Ramasamy R.K."/>
            <person name="Rodriguez J.C."/>
            <person name="Van S.L."/>
            <person name="Yuan L."/>
            <person name="Wang Z."/>
            <person name="Xia Z."/>
            <person name="Xiao L."/>
            <person name="Anderson O.D."/>
            <person name="Ouyang S."/>
            <person name="Liang Y."/>
            <person name="Zimin A.V."/>
            <person name="Pertea G."/>
            <person name="Qi P."/>
            <person name="Bennetzen J.L."/>
            <person name="Dai X."/>
            <person name="Dawson M.W."/>
            <person name="Muller H.G."/>
            <person name="Kugler K."/>
            <person name="Rivarola-Duarte L."/>
            <person name="Spannagl M."/>
            <person name="Mayer K.F.X."/>
            <person name="Lu F.H."/>
            <person name="Bevan M.W."/>
            <person name="Leroy P."/>
            <person name="Li P."/>
            <person name="You F.M."/>
            <person name="Sun Q."/>
            <person name="Liu Z."/>
            <person name="Lyons E."/>
            <person name="Wicker T."/>
            <person name="Salzberg S.L."/>
            <person name="Devos K.M."/>
            <person name="Dvorak J."/>
        </authorList>
    </citation>
    <scope>NUCLEOTIDE SEQUENCE [LARGE SCALE GENOMIC DNA]</scope>
    <source>
        <strain evidence="3">cv. AL8/78</strain>
    </source>
</reference>
<evidence type="ECO:0000313" key="3">
    <source>
        <dbReference type="EnsemblPlants" id="AET1Gv20462400.1"/>
    </source>
</evidence>
<dbReference type="Gramene" id="AET1Gv20462400.1">
    <property type="protein sequence ID" value="AET1Gv20462400.1"/>
    <property type="gene ID" value="AET1Gv20462400"/>
</dbReference>
<keyword evidence="4" id="KW-1185">Reference proteome</keyword>
<reference evidence="4" key="1">
    <citation type="journal article" date="2014" name="Science">
        <title>Ancient hybridizations among the ancestral genomes of bread wheat.</title>
        <authorList>
            <consortium name="International Wheat Genome Sequencing Consortium,"/>
            <person name="Marcussen T."/>
            <person name="Sandve S.R."/>
            <person name="Heier L."/>
            <person name="Spannagl M."/>
            <person name="Pfeifer M."/>
            <person name="Jakobsen K.S."/>
            <person name="Wulff B.B."/>
            <person name="Steuernagel B."/>
            <person name="Mayer K.F."/>
            <person name="Olsen O.A."/>
        </authorList>
    </citation>
    <scope>NUCLEOTIDE SEQUENCE [LARGE SCALE GENOMIC DNA]</scope>
    <source>
        <strain evidence="4">cv. AL8/78</strain>
    </source>
</reference>
<evidence type="ECO:0008006" key="5">
    <source>
        <dbReference type="Google" id="ProtNLM"/>
    </source>
</evidence>
<evidence type="ECO:0000256" key="2">
    <source>
        <dbReference type="SAM" id="MobiDB-lite"/>
    </source>
</evidence>
<dbReference type="STRING" id="200361.A0A452YLW6"/>